<evidence type="ECO:0000256" key="1">
    <source>
        <dbReference type="PROSITE-ProRule" id="PRU00703"/>
    </source>
</evidence>
<dbReference type="PROSITE" id="PS51371">
    <property type="entry name" value="CBS"/>
    <property type="match status" value="1"/>
</dbReference>
<proteinExistence type="predicted"/>
<dbReference type="RefSeq" id="WP_048672303.1">
    <property type="nucleotide sequence ID" value="NZ_CBTJ020000033.1"/>
</dbReference>
<dbReference type="STRING" id="1400863.BN873_270091"/>
<keyword evidence="4" id="KW-1185">Reference proteome</keyword>
<evidence type="ECO:0000313" key="3">
    <source>
        <dbReference type="EMBL" id="CDI02295.1"/>
    </source>
</evidence>
<name>W6M966_9GAMM</name>
<dbReference type="InterPro" id="IPR046342">
    <property type="entry name" value="CBS_dom_sf"/>
</dbReference>
<dbReference type="OrthoDB" id="5295117at2"/>
<dbReference type="InterPro" id="IPR000644">
    <property type="entry name" value="CBS_dom"/>
</dbReference>
<accession>W6M966</accession>
<reference evidence="3" key="2">
    <citation type="submission" date="2014-03" db="EMBL/GenBank/DDBJ databases">
        <title>Candidatus Competibacter-lineage genomes retrieved from metagenomes reveal functional metabolic diversity.</title>
        <authorList>
            <person name="McIlroy S.J."/>
            <person name="Albertsen M."/>
            <person name="Andresen E.K."/>
            <person name="Saunders A.M."/>
            <person name="Kristiansen R."/>
            <person name="Stokholm-Bjerregaard M."/>
            <person name="Nielsen K.L."/>
            <person name="Nielsen P.H."/>
        </authorList>
    </citation>
    <scope>NUCLEOTIDE SEQUENCE</scope>
    <source>
        <strain evidence="3">Run_A_D11</strain>
    </source>
</reference>
<keyword evidence="1" id="KW-0129">CBS domain</keyword>
<dbReference type="Gene3D" id="3.10.580.10">
    <property type="entry name" value="CBS-domain"/>
    <property type="match status" value="1"/>
</dbReference>
<protein>
    <submittedName>
        <fullName evidence="3">Signal transduction protein with CBS domains</fullName>
    </submittedName>
</protein>
<organism evidence="3 4">
    <name type="scientific">Candidatus Competibacter denitrificans Run_A_D11</name>
    <dbReference type="NCBI Taxonomy" id="1400863"/>
    <lineage>
        <taxon>Bacteria</taxon>
        <taxon>Pseudomonadati</taxon>
        <taxon>Pseudomonadota</taxon>
        <taxon>Gammaproteobacteria</taxon>
        <taxon>Candidatus Competibacteraceae</taxon>
        <taxon>Candidatus Competibacter</taxon>
    </lineage>
</organism>
<dbReference type="EMBL" id="CBTJ020000033">
    <property type="protein sequence ID" value="CDI02295.1"/>
    <property type="molecule type" value="Genomic_DNA"/>
</dbReference>
<gene>
    <name evidence="3" type="ORF">BN873_270091</name>
</gene>
<comment type="caution">
    <text evidence="3">The sequence shown here is derived from an EMBL/GenBank/DDBJ whole genome shotgun (WGS) entry which is preliminary data.</text>
</comment>
<evidence type="ECO:0000313" key="4">
    <source>
        <dbReference type="Proteomes" id="UP000035760"/>
    </source>
</evidence>
<dbReference type="AlphaFoldDB" id="W6M966"/>
<evidence type="ECO:0000259" key="2">
    <source>
        <dbReference type="PROSITE" id="PS51371"/>
    </source>
</evidence>
<feature type="domain" description="CBS" evidence="2">
    <location>
        <begin position="40"/>
        <end position="101"/>
    </location>
</feature>
<sequence>MKHAYQALPLHGLDRGIHHARPKQQLPRRITIDDPALSVMTDLCQITAITIDLTTPLTKAVDLMIRRRVRILLVCDADDAILGVLTSRDIDSEKAARIIAKTGISRDELLVSDVMTLRPKLQVLMMEDVLGARIGDIIATLRQVSRQHALVLDTDPENDIAAVRGIFSLAEIGLRLGLNINRSQQPTTYAELEKAGATV</sequence>
<reference evidence="3" key="1">
    <citation type="submission" date="2013-07" db="EMBL/GenBank/DDBJ databases">
        <authorList>
            <person name="McIlroy S."/>
        </authorList>
    </citation>
    <scope>NUCLEOTIDE SEQUENCE [LARGE SCALE GENOMIC DNA]</scope>
    <source>
        <strain evidence="3">Run_A_D11</strain>
    </source>
</reference>
<dbReference type="Pfam" id="PF00571">
    <property type="entry name" value="CBS"/>
    <property type="match status" value="1"/>
</dbReference>
<dbReference type="SUPFAM" id="SSF54631">
    <property type="entry name" value="CBS-domain pair"/>
    <property type="match status" value="1"/>
</dbReference>
<dbReference type="Proteomes" id="UP000035760">
    <property type="component" value="Unassembled WGS sequence"/>
</dbReference>